<evidence type="ECO:0000313" key="2">
    <source>
        <dbReference type="Proteomes" id="UP001385892"/>
    </source>
</evidence>
<dbReference type="RefSeq" id="WP_340348787.1">
    <property type="nucleotide sequence ID" value="NZ_JBBKZT010000080.1"/>
</dbReference>
<organism evidence="1 2">
    <name type="scientific">Variovorax rhizosphaerae</name>
    <dbReference type="NCBI Taxonomy" id="1836200"/>
    <lineage>
        <taxon>Bacteria</taxon>
        <taxon>Pseudomonadati</taxon>
        <taxon>Pseudomonadota</taxon>
        <taxon>Betaproteobacteria</taxon>
        <taxon>Burkholderiales</taxon>
        <taxon>Comamonadaceae</taxon>
        <taxon>Variovorax</taxon>
    </lineage>
</organism>
<accession>A0ABU8WZ79</accession>
<proteinExistence type="predicted"/>
<evidence type="ECO:0000313" key="1">
    <source>
        <dbReference type="EMBL" id="MEJ8852850.1"/>
    </source>
</evidence>
<reference evidence="1 2" key="1">
    <citation type="submission" date="2024-03" db="EMBL/GenBank/DDBJ databases">
        <title>Novel species of the genus Variovorax.</title>
        <authorList>
            <person name="Liu Q."/>
            <person name="Xin Y.-H."/>
        </authorList>
    </citation>
    <scope>NUCLEOTIDE SEQUENCE [LARGE SCALE GENOMIC DNA]</scope>
    <source>
        <strain evidence="1 2">KACC 18900</strain>
    </source>
</reference>
<evidence type="ECO:0008006" key="3">
    <source>
        <dbReference type="Google" id="ProtNLM"/>
    </source>
</evidence>
<dbReference type="EMBL" id="JBBKZT010000080">
    <property type="protein sequence ID" value="MEJ8852850.1"/>
    <property type="molecule type" value="Genomic_DNA"/>
</dbReference>
<name>A0ABU8WZ79_9BURK</name>
<gene>
    <name evidence="1" type="ORF">WKW82_40145</name>
</gene>
<keyword evidence="2" id="KW-1185">Reference proteome</keyword>
<protein>
    <recommendedName>
        <fullName evidence="3">Alginate biosynthesis protein AlgF</fullName>
    </recommendedName>
</protein>
<dbReference type="Proteomes" id="UP001385892">
    <property type="component" value="Unassembled WGS sequence"/>
</dbReference>
<comment type="caution">
    <text evidence="1">The sequence shown here is derived from an EMBL/GenBank/DDBJ whole genome shotgun (WGS) entry which is preliminary data.</text>
</comment>
<sequence length="118" mass="12947">MPTVANYIVIQDSDTTLGETDTVQFDFDAPNLTVSTSNSNRPMLLLKLNPHADNARLEVVLNNQHLYGQTFSAGPIRSLNEVFSHGQLLPAGNTMFVANRLSGDFTVSDLCVMYKADI</sequence>